<keyword evidence="1" id="KW-0547">Nucleotide-binding</keyword>
<organism evidence="3 4">
    <name type="scientific">Aphis craccivora</name>
    <name type="common">Cowpea aphid</name>
    <dbReference type="NCBI Taxonomy" id="307492"/>
    <lineage>
        <taxon>Eukaryota</taxon>
        <taxon>Metazoa</taxon>
        <taxon>Ecdysozoa</taxon>
        <taxon>Arthropoda</taxon>
        <taxon>Hexapoda</taxon>
        <taxon>Insecta</taxon>
        <taxon>Pterygota</taxon>
        <taxon>Neoptera</taxon>
        <taxon>Paraneoptera</taxon>
        <taxon>Hemiptera</taxon>
        <taxon>Sternorrhyncha</taxon>
        <taxon>Aphidomorpha</taxon>
        <taxon>Aphidoidea</taxon>
        <taxon>Aphididae</taxon>
        <taxon>Aphidini</taxon>
        <taxon>Aphis</taxon>
        <taxon>Aphis</taxon>
    </lineage>
</organism>
<reference evidence="3 4" key="1">
    <citation type="submission" date="2019-08" db="EMBL/GenBank/DDBJ databases">
        <title>Whole genome of Aphis craccivora.</title>
        <authorList>
            <person name="Voronova N.V."/>
            <person name="Shulinski R.S."/>
            <person name="Bandarenka Y.V."/>
            <person name="Zhorov D.G."/>
            <person name="Warner D."/>
        </authorList>
    </citation>
    <scope>NUCLEOTIDE SEQUENCE [LARGE SCALE GENOMIC DNA]</scope>
    <source>
        <strain evidence="3">180601</strain>
        <tissue evidence="3">Whole Body</tissue>
    </source>
</reference>
<dbReference type="SUPFAM" id="SSF56104">
    <property type="entry name" value="SAICAR synthase-like"/>
    <property type="match status" value="1"/>
</dbReference>
<dbReference type="AlphaFoldDB" id="A0A6G0W5R3"/>
<evidence type="ECO:0000313" key="4">
    <source>
        <dbReference type="Proteomes" id="UP000478052"/>
    </source>
</evidence>
<keyword evidence="4" id="KW-1185">Reference proteome</keyword>
<dbReference type="GO" id="GO:0000285">
    <property type="term" value="F:1-phosphatidylinositol-3-phosphate 5-kinase activity"/>
    <property type="evidence" value="ECO:0007669"/>
    <property type="project" value="TreeGrafter"/>
</dbReference>
<protein>
    <submittedName>
        <fullName evidence="3">Putative 1-phosphatidylinositol 3-phosphate 5-kinase</fullName>
    </submittedName>
</protein>
<dbReference type="InterPro" id="IPR002498">
    <property type="entry name" value="PInositol-4-P-4/5-kinase_core"/>
</dbReference>
<dbReference type="PANTHER" id="PTHR45748">
    <property type="entry name" value="1-PHOSPHATIDYLINOSITOL 3-PHOSPHATE 5-KINASE-RELATED"/>
    <property type="match status" value="1"/>
</dbReference>
<evidence type="ECO:0000259" key="2">
    <source>
        <dbReference type="PROSITE" id="PS51455"/>
    </source>
</evidence>
<dbReference type="Gene3D" id="3.30.800.10">
    <property type="entry name" value="Phosphatidylinositol Phosphate Kinase II Beta"/>
    <property type="match status" value="1"/>
</dbReference>
<feature type="domain" description="PIPK" evidence="2">
    <location>
        <begin position="1"/>
        <end position="224"/>
    </location>
</feature>
<evidence type="ECO:0000256" key="1">
    <source>
        <dbReference type="PROSITE-ProRule" id="PRU00781"/>
    </source>
</evidence>
<keyword evidence="1" id="KW-0808">Transferase</keyword>
<dbReference type="GO" id="GO:0046854">
    <property type="term" value="P:phosphatidylinositol phosphate biosynthetic process"/>
    <property type="evidence" value="ECO:0007669"/>
    <property type="project" value="TreeGrafter"/>
</dbReference>
<evidence type="ECO:0000313" key="3">
    <source>
        <dbReference type="EMBL" id="KAF0722414.1"/>
    </source>
</evidence>
<sequence>MYFKFLRNLSKTRKFASHFEAEKSFVLKEMSRLEILPFLEFAPQYFAYIRRTSRRPTLLCKIVGVYKVKYRNTINGSSFNSNLLVMENLFYNKNISHIFDLKGSVRNRLVDPNSQAGEIVLLDENLVKIGLDEDSGELVLGIIDNIRTFTRDKKIETMVKKSGLLGGLGKLPTIISPEEYKNRFIAAMSLYFLSVPNRWTGMAKSFEHRLDCGSEPPGRLELRS</sequence>
<keyword evidence="1" id="KW-0067">ATP-binding</keyword>
<dbReference type="PROSITE" id="PS51455">
    <property type="entry name" value="PIPK"/>
    <property type="match status" value="1"/>
</dbReference>
<dbReference type="Gene3D" id="3.30.810.10">
    <property type="entry name" value="2-Layer Sandwich"/>
    <property type="match status" value="1"/>
</dbReference>
<dbReference type="InterPro" id="IPR027483">
    <property type="entry name" value="PInositol-4-P-4/5-kinase_C_sf"/>
</dbReference>
<comment type="caution">
    <text evidence="3">The sequence shown here is derived from an EMBL/GenBank/DDBJ whole genome shotgun (WGS) entry which is preliminary data.</text>
</comment>
<proteinExistence type="predicted"/>
<dbReference type="SMART" id="SM00330">
    <property type="entry name" value="PIPKc"/>
    <property type="match status" value="1"/>
</dbReference>
<dbReference type="EMBL" id="VUJU01009069">
    <property type="protein sequence ID" value="KAF0722414.1"/>
    <property type="molecule type" value="Genomic_DNA"/>
</dbReference>
<dbReference type="GO" id="GO:0005524">
    <property type="term" value="F:ATP binding"/>
    <property type="evidence" value="ECO:0007669"/>
    <property type="project" value="UniProtKB-UniRule"/>
</dbReference>
<dbReference type="Pfam" id="PF01504">
    <property type="entry name" value="PIP5K"/>
    <property type="match status" value="1"/>
</dbReference>
<name>A0A6G0W5R3_APHCR</name>
<keyword evidence="1 3" id="KW-0418">Kinase</keyword>
<dbReference type="PANTHER" id="PTHR45748:SF7">
    <property type="entry name" value="1-PHOSPHATIDYLINOSITOL 3-PHOSPHATE 5-KINASE-RELATED"/>
    <property type="match status" value="1"/>
</dbReference>
<dbReference type="OrthoDB" id="158357at2759"/>
<dbReference type="Proteomes" id="UP000478052">
    <property type="component" value="Unassembled WGS sequence"/>
</dbReference>
<accession>A0A6G0W5R3</accession>
<dbReference type="InterPro" id="IPR027484">
    <property type="entry name" value="PInositol-4-P-5-kinase_N"/>
</dbReference>
<dbReference type="GO" id="GO:0010008">
    <property type="term" value="C:endosome membrane"/>
    <property type="evidence" value="ECO:0007669"/>
    <property type="project" value="TreeGrafter"/>
</dbReference>
<gene>
    <name evidence="3" type="ORF">FWK35_00026990</name>
</gene>